<dbReference type="AlphaFoldDB" id="A0A1Y5TU70"/>
<comment type="similarity">
    <text evidence="4">Belongs to the cyclic nucleotide phosphodiesterase class-III family.</text>
</comment>
<keyword evidence="7" id="KW-1185">Reference proteome</keyword>
<accession>A0A1Y5TU70</accession>
<dbReference type="Proteomes" id="UP000193077">
    <property type="component" value="Unassembled WGS sequence"/>
</dbReference>
<dbReference type="InterPro" id="IPR026575">
    <property type="entry name" value="GpdQ/CpdA-like"/>
</dbReference>
<dbReference type="RefSeq" id="WP_085797786.1">
    <property type="nucleotide sequence ID" value="NZ_FWFO01000005.1"/>
</dbReference>
<sequence>MKIIHISDIHLTLPGEEMGGLDPHARFARALADVARNHPDAARIVITGDLTHWGEEGAYEALKAAVAGAPVPVCLMIGNHDDRATFRAVFPEHPVDANGFVNHAETIDGVRFIYLDSVGDKTHAGHFCAKRRNWLRAELEGCDRARIFLHHNPMELGLPAEDKIALVAEDRPGFRALLEEFSDRIDYVHFGHVHAPIHGRYAGVQFASVPSTGNQSIPDLNEAELLQGAPMEPGYFVLLINGDDTIIHQVPFDWSGPVYTAGTEWDDWAKPDAAAAE</sequence>
<keyword evidence="3" id="KW-0408">Iron</keyword>
<name>A0A1Y5TU70_9RHOB</name>
<keyword evidence="1" id="KW-0479">Metal-binding</keyword>
<dbReference type="Gene3D" id="3.60.21.10">
    <property type="match status" value="1"/>
</dbReference>
<dbReference type="InterPro" id="IPR029052">
    <property type="entry name" value="Metallo-depent_PP-like"/>
</dbReference>
<proteinExistence type="inferred from homology"/>
<dbReference type="InterPro" id="IPR004843">
    <property type="entry name" value="Calcineurin-like_PHP"/>
</dbReference>
<feature type="domain" description="Calcineurin-like phosphoesterase" evidence="5">
    <location>
        <begin position="1"/>
        <end position="196"/>
    </location>
</feature>
<dbReference type="PANTHER" id="PTHR42988">
    <property type="entry name" value="PHOSPHOHYDROLASE"/>
    <property type="match status" value="1"/>
</dbReference>
<keyword evidence="2 6" id="KW-0378">Hydrolase</keyword>
<protein>
    <submittedName>
        <fullName evidence="6">3',5'-cyclic adenosine monophosphate phosphodiesterase CpdA</fullName>
        <ecNumber evidence="6">3.1.4.17</ecNumber>
    </submittedName>
</protein>
<dbReference type="CDD" id="cd07402">
    <property type="entry name" value="MPP_GpdQ"/>
    <property type="match status" value="1"/>
</dbReference>
<dbReference type="EMBL" id="FWFO01000005">
    <property type="protein sequence ID" value="SLN70259.1"/>
    <property type="molecule type" value="Genomic_DNA"/>
</dbReference>
<dbReference type="PANTHER" id="PTHR42988:SF2">
    <property type="entry name" value="CYCLIC NUCLEOTIDE PHOSPHODIESTERASE CBUA0032-RELATED"/>
    <property type="match status" value="1"/>
</dbReference>
<dbReference type="OrthoDB" id="651281at2"/>
<evidence type="ECO:0000313" key="6">
    <source>
        <dbReference type="EMBL" id="SLN70259.1"/>
    </source>
</evidence>
<evidence type="ECO:0000256" key="2">
    <source>
        <dbReference type="ARBA" id="ARBA00022801"/>
    </source>
</evidence>
<evidence type="ECO:0000256" key="3">
    <source>
        <dbReference type="ARBA" id="ARBA00023004"/>
    </source>
</evidence>
<dbReference type="Pfam" id="PF00149">
    <property type="entry name" value="Metallophos"/>
    <property type="match status" value="1"/>
</dbReference>
<evidence type="ECO:0000259" key="5">
    <source>
        <dbReference type="Pfam" id="PF00149"/>
    </source>
</evidence>
<dbReference type="GO" id="GO:0004114">
    <property type="term" value="F:3',5'-cyclic-nucleotide phosphodiesterase activity"/>
    <property type="evidence" value="ECO:0007669"/>
    <property type="project" value="UniProtKB-EC"/>
</dbReference>
<dbReference type="SUPFAM" id="SSF56300">
    <property type="entry name" value="Metallo-dependent phosphatases"/>
    <property type="match status" value="1"/>
</dbReference>
<gene>
    <name evidence="6" type="primary">cpdA</name>
    <name evidence="6" type="ORF">TRL7639_04143</name>
</gene>
<dbReference type="EC" id="3.1.4.17" evidence="6"/>
<organism evidence="6 7">
    <name type="scientific">Falsiruegeria litorea R37</name>
    <dbReference type="NCBI Taxonomy" id="1200284"/>
    <lineage>
        <taxon>Bacteria</taxon>
        <taxon>Pseudomonadati</taxon>
        <taxon>Pseudomonadota</taxon>
        <taxon>Alphaproteobacteria</taxon>
        <taxon>Rhodobacterales</taxon>
        <taxon>Roseobacteraceae</taxon>
        <taxon>Falsiruegeria</taxon>
    </lineage>
</organism>
<dbReference type="GO" id="GO:0046872">
    <property type="term" value="F:metal ion binding"/>
    <property type="evidence" value="ECO:0007669"/>
    <property type="project" value="UniProtKB-KW"/>
</dbReference>
<dbReference type="InterPro" id="IPR050884">
    <property type="entry name" value="CNP_phosphodiesterase-III"/>
</dbReference>
<evidence type="ECO:0000256" key="4">
    <source>
        <dbReference type="ARBA" id="ARBA00025742"/>
    </source>
</evidence>
<evidence type="ECO:0000313" key="7">
    <source>
        <dbReference type="Proteomes" id="UP000193077"/>
    </source>
</evidence>
<evidence type="ECO:0000256" key="1">
    <source>
        <dbReference type="ARBA" id="ARBA00022723"/>
    </source>
</evidence>
<reference evidence="6 7" key="1">
    <citation type="submission" date="2017-03" db="EMBL/GenBank/DDBJ databases">
        <authorList>
            <person name="Afonso C.L."/>
            <person name="Miller P.J."/>
            <person name="Scott M.A."/>
            <person name="Spackman E."/>
            <person name="Goraichik I."/>
            <person name="Dimitrov K.M."/>
            <person name="Suarez D.L."/>
            <person name="Swayne D.E."/>
        </authorList>
    </citation>
    <scope>NUCLEOTIDE SEQUENCE [LARGE SCALE GENOMIC DNA]</scope>
    <source>
        <strain evidence="6 7">CECT 7639</strain>
    </source>
</reference>